<keyword evidence="3" id="KW-0732">Signal</keyword>
<dbReference type="InterPro" id="IPR006311">
    <property type="entry name" value="TAT_signal"/>
</dbReference>
<evidence type="ECO:0000256" key="1">
    <source>
        <dbReference type="SAM" id="MobiDB-lite"/>
    </source>
</evidence>
<keyword evidence="2" id="KW-0812">Transmembrane</keyword>
<dbReference type="RefSeq" id="WP_058230915.1">
    <property type="nucleotide sequence ID" value="NZ_FMYG01000001.1"/>
</dbReference>
<sequence>MTPFVPTARRTPARRVPLAAAAAAASSAALILLAAAPAHAAATVATLEGQDAATAAESLIGEHVSLSSASLALGRAVQAGTFSDLDLGLPSGAVAGVALSTGSLRAADPAAAADVDFTASALTGPNTKLTTTGDLGGPGSALLETSFAVTTYDAAELRLAVIPEGDKLTIVYHIGSEEYAGWAERDYTDAFGVYVDGRLCSTLGDVPVGVATLNADTRSELYVSNLTADGAPGPRGTEMNGYSVALTCTADVTPGQPVEVVAAVADTVDGQLDSTLLLAANGISSVPGVPQPSPTPTEAEPTASAAPVPASVTGPAATGATRPGSPLAITGVDSAALLGGAGLAAAAVGAGAVALVVARRRRTAREVSEQ</sequence>
<gene>
    <name evidence="4" type="ORF">SAMN05216418_0652</name>
</gene>
<name>A0A1G6GT95_9MICO</name>
<accession>A0A1G6GT95</accession>
<dbReference type="InterPro" id="IPR049804">
    <property type="entry name" value="Choice_anch_L"/>
</dbReference>
<dbReference type="STRING" id="993073.AS029_02050"/>
<dbReference type="OrthoDB" id="6305173at2"/>
<feature type="signal peptide" evidence="3">
    <location>
        <begin position="1"/>
        <end position="40"/>
    </location>
</feature>
<evidence type="ECO:0008006" key="6">
    <source>
        <dbReference type="Google" id="ProtNLM"/>
    </source>
</evidence>
<feature type="compositionally biased region" description="Low complexity" evidence="1">
    <location>
        <begin position="296"/>
        <end position="318"/>
    </location>
</feature>
<keyword evidence="2" id="KW-1133">Transmembrane helix</keyword>
<keyword evidence="2" id="KW-0472">Membrane</keyword>
<evidence type="ECO:0000313" key="5">
    <source>
        <dbReference type="Proteomes" id="UP000183203"/>
    </source>
</evidence>
<feature type="transmembrane region" description="Helical" evidence="2">
    <location>
        <begin position="335"/>
        <end position="358"/>
    </location>
</feature>
<dbReference type="PROSITE" id="PS51318">
    <property type="entry name" value="TAT"/>
    <property type="match status" value="1"/>
</dbReference>
<evidence type="ECO:0000313" key="4">
    <source>
        <dbReference type="EMBL" id="SDB85103.1"/>
    </source>
</evidence>
<feature type="chain" id="PRO_5009842837" description="LPXTG-motif cell wall anchor domain-containing protein" evidence="3">
    <location>
        <begin position="41"/>
        <end position="370"/>
    </location>
</feature>
<dbReference type="NCBIfam" id="NF038133">
    <property type="entry name" value="choice_anch_L"/>
    <property type="match status" value="1"/>
</dbReference>
<evidence type="ECO:0000256" key="2">
    <source>
        <dbReference type="SAM" id="Phobius"/>
    </source>
</evidence>
<dbReference type="Proteomes" id="UP000183203">
    <property type="component" value="Unassembled WGS sequence"/>
</dbReference>
<evidence type="ECO:0000256" key="3">
    <source>
        <dbReference type="SAM" id="SignalP"/>
    </source>
</evidence>
<proteinExistence type="predicted"/>
<reference evidence="4 5" key="1">
    <citation type="submission" date="2016-09" db="EMBL/GenBank/DDBJ databases">
        <authorList>
            <person name="Capua I."/>
            <person name="De Benedictis P."/>
            <person name="Joannis T."/>
            <person name="Lombin L.H."/>
            <person name="Cattoli G."/>
        </authorList>
    </citation>
    <scope>NUCLEOTIDE SEQUENCE [LARGE SCALE GENOMIC DNA]</scope>
    <source>
        <strain evidence="4 5">NIO-1002</strain>
    </source>
</reference>
<dbReference type="EMBL" id="FMYG01000001">
    <property type="protein sequence ID" value="SDB85103.1"/>
    <property type="molecule type" value="Genomic_DNA"/>
</dbReference>
<feature type="region of interest" description="Disordered" evidence="1">
    <location>
        <begin position="286"/>
        <end position="323"/>
    </location>
</feature>
<protein>
    <recommendedName>
        <fullName evidence="6">LPXTG-motif cell wall anchor domain-containing protein</fullName>
    </recommendedName>
</protein>
<organism evidence="4 5">
    <name type="scientific">Microbacterium enclense</name>
    <dbReference type="NCBI Taxonomy" id="993073"/>
    <lineage>
        <taxon>Bacteria</taxon>
        <taxon>Bacillati</taxon>
        <taxon>Actinomycetota</taxon>
        <taxon>Actinomycetes</taxon>
        <taxon>Micrococcales</taxon>
        <taxon>Microbacteriaceae</taxon>
        <taxon>Microbacterium</taxon>
    </lineage>
</organism>
<dbReference type="AlphaFoldDB" id="A0A1G6GT95"/>